<dbReference type="SMART" id="SM00411">
    <property type="entry name" value="BHL"/>
    <property type="match status" value="1"/>
</dbReference>
<dbReference type="InterPro" id="IPR010992">
    <property type="entry name" value="IHF-like_DNA-bd_dom_sf"/>
</dbReference>
<feature type="region of interest" description="Disordered" evidence="4">
    <location>
        <begin position="72"/>
        <end position="96"/>
    </location>
</feature>
<dbReference type="PRINTS" id="PR01727">
    <property type="entry name" value="DNABINDINGHU"/>
</dbReference>
<keyword evidence="1" id="KW-0226">DNA condensation</keyword>
<organism evidence="5 6">
    <name type="scientific">Actinomarinicola tropica</name>
    <dbReference type="NCBI Taxonomy" id="2789776"/>
    <lineage>
        <taxon>Bacteria</taxon>
        <taxon>Bacillati</taxon>
        <taxon>Actinomycetota</taxon>
        <taxon>Acidimicrobiia</taxon>
        <taxon>Acidimicrobiales</taxon>
        <taxon>Iamiaceae</taxon>
        <taxon>Actinomarinicola</taxon>
    </lineage>
</organism>
<evidence type="ECO:0000256" key="3">
    <source>
        <dbReference type="RuleBase" id="RU003939"/>
    </source>
</evidence>
<evidence type="ECO:0000313" key="5">
    <source>
        <dbReference type="EMBL" id="QGG95088.1"/>
    </source>
</evidence>
<dbReference type="Proteomes" id="UP000334019">
    <property type="component" value="Chromosome"/>
</dbReference>
<dbReference type="SUPFAM" id="SSF47729">
    <property type="entry name" value="IHF-like DNA-binding proteins"/>
    <property type="match status" value="1"/>
</dbReference>
<reference evidence="5 6" key="1">
    <citation type="submission" date="2019-11" db="EMBL/GenBank/DDBJ databases">
        <authorList>
            <person name="He Y."/>
        </authorList>
    </citation>
    <scope>NUCLEOTIDE SEQUENCE [LARGE SCALE GENOMIC DNA]</scope>
    <source>
        <strain evidence="5 6">SCSIO 58843</strain>
    </source>
</reference>
<evidence type="ECO:0000256" key="4">
    <source>
        <dbReference type="SAM" id="MobiDB-lite"/>
    </source>
</evidence>
<dbReference type="GO" id="GO:0003677">
    <property type="term" value="F:DNA binding"/>
    <property type="evidence" value="ECO:0007669"/>
    <property type="project" value="UniProtKB-KW"/>
</dbReference>
<dbReference type="Gene3D" id="4.10.520.10">
    <property type="entry name" value="IHF-like DNA-binding proteins"/>
    <property type="match status" value="1"/>
</dbReference>
<dbReference type="GO" id="GO:0030527">
    <property type="term" value="F:structural constituent of chromatin"/>
    <property type="evidence" value="ECO:0007669"/>
    <property type="project" value="InterPro"/>
</dbReference>
<dbReference type="Pfam" id="PF00216">
    <property type="entry name" value="Bac_DNA_binding"/>
    <property type="match status" value="1"/>
</dbReference>
<proteinExistence type="inferred from homology"/>
<dbReference type="PANTHER" id="PTHR33175:SF3">
    <property type="entry name" value="DNA-BINDING PROTEIN HU-BETA"/>
    <property type="match status" value="1"/>
</dbReference>
<evidence type="ECO:0000256" key="2">
    <source>
        <dbReference type="ARBA" id="ARBA00023125"/>
    </source>
</evidence>
<evidence type="ECO:0000256" key="1">
    <source>
        <dbReference type="ARBA" id="ARBA00023067"/>
    </source>
</evidence>
<keyword evidence="6" id="KW-1185">Reference proteome</keyword>
<dbReference type="KEGG" id="atq:GH723_08210"/>
<comment type="similarity">
    <text evidence="3">Belongs to the bacterial histone-like protein family.</text>
</comment>
<keyword evidence="2 5" id="KW-0238">DNA-binding</keyword>
<name>A0A5Q2RDW7_9ACTN</name>
<evidence type="ECO:0000313" key="6">
    <source>
        <dbReference type="Proteomes" id="UP000334019"/>
    </source>
</evidence>
<dbReference type="InterPro" id="IPR000119">
    <property type="entry name" value="Hist_DNA-bd"/>
</dbReference>
<dbReference type="PROSITE" id="PS00045">
    <property type="entry name" value="HISTONE_LIKE"/>
    <property type="match status" value="1"/>
</dbReference>
<sequence>MPDKLTRLTPVNRSQWRDPSVATKSELISSVADRAGVSKAQAESVLGAFFDYTAESVKAGEKVSWPGFGAFSMSERAPRTGRNPQTGEAVKIGKSRSIKLSTSAPMKEWLLGKTKKR</sequence>
<dbReference type="InterPro" id="IPR020816">
    <property type="entry name" value="Histone-like_DNA-bd_CS"/>
</dbReference>
<dbReference type="AlphaFoldDB" id="A0A5Q2RDW7"/>
<dbReference type="EMBL" id="CP045851">
    <property type="protein sequence ID" value="QGG95088.1"/>
    <property type="molecule type" value="Genomic_DNA"/>
</dbReference>
<accession>A0A5Q2RDW7</accession>
<protein>
    <submittedName>
        <fullName evidence="5">HU family DNA-binding protein</fullName>
    </submittedName>
</protein>
<dbReference type="PANTHER" id="PTHR33175">
    <property type="entry name" value="DNA-BINDING PROTEIN HU"/>
    <property type="match status" value="1"/>
</dbReference>
<dbReference type="GO" id="GO:0030261">
    <property type="term" value="P:chromosome condensation"/>
    <property type="evidence" value="ECO:0007669"/>
    <property type="project" value="UniProtKB-KW"/>
</dbReference>
<gene>
    <name evidence="5" type="ORF">GH723_08210</name>
</gene>